<dbReference type="CTD" id="20242254"/>
<dbReference type="GeneID" id="20242254"/>
<dbReference type="SUPFAM" id="SSF53335">
    <property type="entry name" value="S-adenosyl-L-methionine-dependent methyltransferases"/>
    <property type="match status" value="1"/>
</dbReference>
<name>V4AUB4_LOTGI</name>
<dbReference type="HOGENOM" id="CLU_063529_1_1_1"/>
<evidence type="ECO:0000259" key="1">
    <source>
        <dbReference type="Pfam" id="PF13847"/>
    </source>
</evidence>
<keyword evidence="3" id="KW-1185">Reference proteome</keyword>
<dbReference type="RefSeq" id="XP_009048414.1">
    <property type="nucleotide sequence ID" value="XM_009050166.1"/>
</dbReference>
<dbReference type="Gene3D" id="3.40.50.150">
    <property type="entry name" value="Vaccinia Virus protein VP39"/>
    <property type="match status" value="1"/>
</dbReference>
<accession>V4AUB4</accession>
<evidence type="ECO:0000313" key="3">
    <source>
        <dbReference type="Proteomes" id="UP000030746"/>
    </source>
</evidence>
<dbReference type="KEGG" id="lgi:LOTGIDRAFT_172977"/>
<dbReference type="EMBL" id="KB200639">
    <property type="protein sequence ID" value="ESP00878.1"/>
    <property type="molecule type" value="Genomic_DNA"/>
</dbReference>
<sequence>MSSLPRCLYVKEILGCLATSRIIEIDENSEKYFVMEELRPILKTMSITANLLTFCNQRKDDIIELLDINGPNGYCVHSKTGLVLFLGYCVHSKTGFGGVLTARRERDIDSLIQIELFQDTPDLKDKLESGLSYVEYGSGEGAVILEMAKRFPKSQFTAVDYSTDAISVLQQKILDQNLTNVQGIHGDLHDLPSDWSEKYDVAYIRDVIHDVGDPVKATNEIVRSVKRGGVVSITEVAIKGSNQREQRDDPVAPQFYLYSTCICVPESLNQPGGVGLGCTSGQEKMSKILMEGGIPKDSLEMYFKSAQNIVRYVYRK</sequence>
<feature type="domain" description="Methyltransferase" evidence="1">
    <location>
        <begin position="128"/>
        <end position="250"/>
    </location>
</feature>
<dbReference type="OMA" id="MLETANF"/>
<organism evidence="2 3">
    <name type="scientific">Lottia gigantea</name>
    <name type="common">Giant owl limpet</name>
    <dbReference type="NCBI Taxonomy" id="225164"/>
    <lineage>
        <taxon>Eukaryota</taxon>
        <taxon>Metazoa</taxon>
        <taxon>Spiralia</taxon>
        <taxon>Lophotrochozoa</taxon>
        <taxon>Mollusca</taxon>
        <taxon>Gastropoda</taxon>
        <taxon>Patellogastropoda</taxon>
        <taxon>Lottioidea</taxon>
        <taxon>Lottiidae</taxon>
        <taxon>Lottia</taxon>
    </lineage>
</organism>
<dbReference type="Proteomes" id="UP000030746">
    <property type="component" value="Unassembled WGS sequence"/>
</dbReference>
<dbReference type="Pfam" id="PF13847">
    <property type="entry name" value="Methyltransf_31"/>
    <property type="match status" value="1"/>
</dbReference>
<dbReference type="InterPro" id="IPR029063">
    <property type="entry name" value="SAM-dependent_MTases_sf"/>
</dbReference>
<evidence type="ECO:0000313" key="2">
    <source>
        <dbReference type="EMBL" id="ESP00878.1"/>
    </source>
</evidence>
<dbReference type="STRING" id="225164.V4AUB4"/>
<gene>
    <name evidence="2" type="ORF">LOTGIDRAFT_172977</name>
</gene>
<dbReference type="AlphaFoldDB" id="V4AUB4"/>
<dbReference type="InterPro" id="IPR025714">
    <property type="entry name" value="Methyltranfer_dom"/>
</dbReference>
<dbReference type="InterPro" id="IPR053173">
    <property type="entry name" value="SAM-binding_MTase"/>
</dbReference>
<dbReference type="PANTHER" id="PTHR45128:SF1">
    <property type="entry name" value="S-ADENOSYLMETHIONINE-DEPENDENT METHYLTRANSFERASE RV2258C"/>
    <property type="match status" value="1"/>
</dbReference>
<proteinExistence type="predicted"/>
<dbReference type="CDD" id="cd02440">
    <property type="entry name" value="AdoMet_MTases"/>
    <property type="match status" value="1"/>
</dbReference>
<dbReference type="OrthoDB" id="506498at2759"/>
<protein>
    <recommendedName>
        <fullName evidence="1">Methyltransferase domain-containing protein</fullName>
    </recommendedName>
</protein>
<reference evidence="2 3" key="1">
    <citation type="journal article" date="2013" name="Nature">
        <title>Insights into bilaterian evolution from three spiralian genomes.</title>
        <authorList>
            <person name="Simakov O."/>
            <person name="Marletaz F."/>
            <person name="Cho S.J."/>
            <person name="Edsinger-Gonzales E."/>
            <person name="Havlak P."/>
            <person name="Hellsten U."/>
            <person name="Kuo D.H."/>
            <person name="Larsson T."/>
            <person name="Lv J."/>
            <person name="Arendt D."/>
            <person name="Savage R."/>
            <person name="Osoegawa K."/>
            <person name="de Jong P."/>
            <person name="Grimwood J."/>
            <person name="Chapman J.A."/>
            <person name="Shapiro H."/>
            <person name="Aerts A."/>
            <person name="Otillar R.P."/>
            <person name="Terry A.Y."/>
            <person name="Boore J.L."/>
            <person name="Grigoriev I.V."/>
            <person name="Lindberg D.R."/>
            <person name="Seaver E.C."/>
            <person name="Weisblat D.A."/>
            <person name="Putnam N.H."/>
            <person name="Rokhsar D.S."/>
        </authorList>
    </citation>
    <scope>NUCLEOTIDE SEQUENCE [LARGE SCALE GENOMIC DNA]</scope>
</reference>
<dbReference type="PANTHER" id="PTHR45128">
    <property type="entry name" value="METHYLTRANSFERASE TYPE 11"/>
    <property type="match status" value="1"/>
</dbReference>